<name>A0A136Q6T0_9FIRM</name>
<protein>
    <submittedName>
        <fullName evidence="1">Uncharacterized protein</fullName>
    </submittedName>
</protein>
<reference evidence="2" key="1">
    <citation type="submission" date="2016-02" db="EMBL/GenBank/DDBJ databases">
        <authorList>
            <person name="Mitreva M."/>
            <person name="Pepin K.H."/>
            <person name="Mihindukulasuriya K.A."/>
            <person name="Fulton R."/>
            <person name="Fronick C."/>
            <person name="O'Laughlin M."/>
            <person name="Miner T."/>
            <person name="Herter B."/>
            <person name="Rosa B.A."/>
            <person name="Cordes M."/>
            <person name="Tomlinson C."/>
            <person name="Wollam A."/>
            <person name="Palsikar V.B."/>
            <person name="Mardis E.R."/>
            <person name="Wilson R.K."/>
        </authorList>
    </citation>
    <scope>NUCLEOTIDE SEQUENCE [LARGE SCALE GENOMIC DNA]</scope>
    <source>
        <strain evidence="2">DSM 22607</strain>
    </source>
</reference>
<gene>
    <name evidence="1" type="ORF">HMPREF3293_01041</name>
</gene>
<dbReference type="STRING" id="626937.HMPREF3293_01041"/>
<dbReference type="Proteomes" id="UP000070366">
    <property type="component" value="Unassembled WGS sequence"/>
</dbReference>
<keyword evidence="2" id="KW-1185">Reference proteome</keyword>
<dbReference type="AlphaFoldDB" id="A0A136Q6T0"/>
<sequence>MKTCGFLLPRPSVSRARGNNSYGFSLSRKPFFPRPQKYWINLLPHALTADFETFIVRR</sequence>
<evidence type="ECO:0000313" key="1">
    <source>
        <dbReference type="EMBL" id="KXK66304.1"/>
    </source>
</evidence>
<comment type="caution">
    <text evidence="1">The sequence shown here is derived from an EMBL/GenBank/DDBJ whole genome shotgun (WGS) entry which is preliminary data.</text>
</comment>
<organism evidence="1 2">
    <name type="scientific">Christensenella minuta</name>
    <dbReference type="NCBI Taxonomy" id="626937"/>
    <lineage>
        <taxon>Bacteria</taxon>
        <taxon>Bacillati</taxon>
        <taxon>Bacillota</taxon>
        <taxon>Clostridia</taxon>
        <taxon>Christensenellales</taxon>
        <taxon>Christensenellaceae</taxon>
        <taxon>Christensenella</taxon>
    </lineage>
</organism>
<evidence type="ECO:0000313" key="2">
    <source>
        <dbReference type="Proteomes" id="UP000070366"/>
    </source>
</evidence>
<accession>A0A136Q6T0</accession>
<dbReference type="EMBL" id="LSZW01000047">
    <property type="protein sequence ID" value="KXK66304.1"/>
    <property type="molecule type" value="Genomic_DNA"/>
</dbReference>
<proteinExistence type="predicted"/>